<dbReference type="Proteomes" id="UP000287033">
    <property type="component" value="Unassembled WGS sequence"/>
</dbReference>
<reference evidence="2 3" key="1">
    <citation type="journal article" date="2018" name="Nat. Ecol. Evol.">
        <title>Shark genomes provide insights into elasmobranch evolution and the origin of vertebrates.</title>
        <authorList>
            <person name="Hara Y"/>
            <person name="Yamaguchi K"/>
            <person name="Onimaru K"/>
            <person name="Kadota M"/>
            <person name="Koyanagi M"/>
            <person name="Keeley SD"/>
            <person name="Tatsumi K"/>
            <person name="Tanaka K"/>
            <person name="Motone F"/>
            <person name="Kageyama Y"/>
            <person name="Nozu R"/>
            <person name="Adachi N"/>
            <person name="Nishimura O"/>
            <person name="Nakagawa R"/>
            <person name="Tanegashima C"/>
            <person name="Kiyatake I"/>
            <person name="Matsumoto R"/>
            <person name="Murakumo K"/>
            <person name="Nishida K"/>
            <person name="Terakita A"/>
            <person name="Kuratani S"/>
            <person name="Sato K"/>
            <person name="Hyodo S Kuraku.S."/>
        </authorList>
    </citation>
    <scope>NUCLEOTIDE SEQUENCE [LARGE SCALE GENOMIC DNA]</scope>
</reference>
<dbReference type="AlphaFoldDB" id="A0A401RYF6"/>
<evidence type="ECO:0000313" key="2">
    <source>
        <dbReference type="EMBL" id="GCC23150.1"/>
    </source>
</evidence>
<protein>
    <submittedName>
        <fullName evidence="2">Uncharacterized protein</fullName>
    </submittedName>
</protein>
<feature type="region of interest" description="Disordered" evidence="1">
    <location>
        <begin position="334"/>
        <end position="354"/>
    </location>
</feature>
<dbReference type="OMA" id="ASRNELW"/>
<comment type="caution">
    <text evidence="2">The sequence shown here is derived from an EMBL/GenBank/DDBJ whole genome shotgun (WGS) entry which is preliminary data.</text>
</comment>
<name>A0A401RYF6_CHIPU</name>
<organism evidence="2 3">
    <name type="scientific">Chiloscyllium punctatum</name>
    <name type="common">Brownbanded bambooshark</name>
    <name type="synonym">Hemiscyllium punctatum</name>
    <dbReference type="NCBI Taxonomy" id="137246"/>
    <lineage>
        <taxon>Eukaryota</taxon>
        <taxon>Metazoa</taxon>
        <taxon>Chordata</taxon>
        <taxon>Craniata</taxon>
        <taxon>Vertebrata</taxon>
        <taxon>Chondrichthyes</taxon>
        <taxon>Elasmobranchii</taxon>
        <taxon>Galeomorphii</taxon>
        <taxon>Galeoidea</taxon>
        <taxon>Orectolobiformes</taxon>
        <taxon>Hemiscylliidae</taxon>
        <taxon>Chiloscyllium</taxon>
    </lineage>
</organism>
<accession>A0A401RYF6</accession>
<keyword evidence="3" id="KW-1185">Reference proteome</keyword>
<sequence length="399" mass="44589">MQLAKRVATLLKLAITAMLIFKWTPMPHVLLAFSVLKEITFAALLGRAVTYQVTAAPYLYSVYLVQLVITVLQDPRSQLSVQLVTIVLRTLFSAMMAPDGGACFFCGSQAEQSEEGQDICVCHQKGEIFQPSDSHCTCALRHRLVSKGTRACVRKLYNICRDGTSRNQDGVCLTNDEWKEYCSLKVCASPVDYQGFDRVLGLCLCQAQRLDSVCNWKCRQLQWSRLQIACERGAQFRITFRDGSKSSDLMSPQVFDTGSCASRGRIDVEIDLPLKSIGRVLNSRNVIEGGQCHQQQPVHLVEMSDAGFLGVYDPDPMKLKNLLEMNLQHHPLINVSPDNATSRSPGDPEPRWSRKFVDSTTNGILFFGIFNPTTCIHLGSIILFTVSCGYYPVYNMYVS</sequence>
<dbReference type="EMBL" id="BEZZ01000023">
    <property type="protein sequence ID" value="GCC23150.1"/>
    <property type="molecule type" value="Genomic_DNA"/>
</dbReference>
<gene>
    <name evidence="2" type="ORF">chiPu_0001543</name>
</gene>
<evidence type="ECO:0000256" key="1">
    <source>
        <dbReference type="SAM" id="MobiDB-lite"/>
    </source>
</evidence>
<dbReference type="PANTHER" id="PTHR47236">
    <property type="entry name" value="GENE, 32742-RELATED-RELATED"/>
    <property type="match status" value="1"/>
</dbReference>
<proteinExistence type="predicted"/>
<evidence type="ECO:0000313" key="3">
    <source>
        <dbReference type="Proteomes" id="UP000287033"/>
    </source>
</evidence>
<dbReference type="PANTHER" id="PTHR47236:SF5">
    <property type="entry name" value="GENE, 32742-RELATED"/>
    <property type="match status" value="1"/>
</dbReference>
<dbReference type="STRING" id="137246.A0A401RYF6"/>
<dbReference type="OrthoDB" id="9946655at2759"/>